<sequence length="374" mass="40919">MGRELEDRDHCKGWVVTLQKSVKSLHFGSWEEKEAAAEEIRELAEKCLKRRKIMVGLGVIPPLIAMVGSGVVARQSLAVRALTELANGSFTNKALIVEAGLLSKLPESVGSLEEAQKQEFALLLLAISTLSANSQISLTSTKIVAIVVSILDSCSNYYSTKESCLSTLFNLSSVLDNAAAFISSGAVEILLKLSLVKYSSEKTLAILGNLAVTLAGRKALERNPMVPEGLIEIMTWEEKPKCQELSAQLLMILAHSSSLQRLKMARSGIVQVLLEVALLGSPLAQKRTLKILQWFKNERQVRMGPHSGPQVGTVTIGSPVSRRDEDEGKRTMEKIVRQSLNKNMEVILRRANRAEDSSKFKALAFSSSSKSLPY</sequence>
<keyword evidence="2" id="KW-0472">Membrane</keyword>
<keyword evidence="4" id="KW-1185">Reference proteome</keyword>
<dbReference type="InterPro" id="IPR011989">
    <property type="entry name" value="ARM-like"/>
</dbReference>
<dbReference type="EMBL" id="KQ992022">
    <property type="protein sequence ID" value="KZV51098.1"/>
    <property type="molecule type" value="Genomic_DNA"/>
</dbReference>
<dbReference type="InterPro" id="IPR016024">
    <property type="entry name" value="ARM-type_fold"/>
</dbReference>
<dbReference type="PANTHER" id="PTHR46700">
    <property type="entry name" value="ARM REPEAT SUPERFAMILY PROTEIN"/>
    <property type="match status" value="1"/>
</dbReference>
<accession>A0A2Z7CWJ6</accession>
<keyword evidence="2" id="KW-1133">Transmembrane helix</keyword>
<feature type="transmembrane region" description="Helical" evidence="2">
    <location>
        <begin position="53"/>
        <end position="73"/>
    </location>
</feature>
<evidence type="ECO:0000313" key="4">
    <source>
        <dbReference type="Proteomes" id="UP000250235"/>
    </source>
</evidence>
<dbReference type="PANTHER" id="PTHR46700:SF2">
    <property type="entry name" value="ARM REPEAT SUPERFAMILY PROTEIN"/>
    <property type="match status" value="1"/>
</dbReference>
<dbReference type="Gene3D" id="1.25.10.10">
    <property type="entry name" value="Leucine-rich Repeat Variant"/>
    <property type="match status" value="1"/>
</dbReference>
<keyword evidence="2" id="KW-0812">Transmembrane</keyword>
<dbReference type="Proteomes" id="UP000250235">
    <property type="component" value="Unassembled WGS sequence"/>
</dbReference>
<feature type="region of interest" description="Disordered" evidence="1">
    <location>
        <begin position="303"/>
        <end position="329"/>
    </location>
</feature>
<name>A0A2Z7CWJ6_9LAMI</name>
<protein>
    <submittedName>
        <fullName evidence="3">U-box domain-containing protein 7-like</fullName>
    </submittedName>
</protein>
<dbReference type="SUPFAM" id="SSF48371">
    <property type="entry name" value="ARM repeat"/>
    <property type="match status" value="1"/>
</dbReference>
<reference evidence="3 4" key="1">
    <citation type="journal article" date="2015" name="Proc. Natl. Acad. Sci. U.S.A.">
        <title>The resurrection genome of Boea hygrometrica: A blueprint for survival of dehydration.</title>
        <authorList>
            <person name="Xiao L."/>
            <person name="Yang G."/>
            <person name="Zhang L."/>
            <person name="Yang X."/>
            <person name="Zhao S."/>
            <person name="Ji Z."/>
            <person name="Zhou Q."/>
            <person name="Hu M."/>
            <person name="Wang Y."/>
            <person name="Chen M."/>
            <person name="Xu Y."/>
            <person name="Jin H."/>
            <person name="Xiao X."/>
            <person name="Hu G."/>
            <person name="Bao F."/>
            <person name="Hu Y."/>
            <person name="Wan P."/>
            <person name="Li L."/>
            <person name="Deng X."/>
            <person name="Kuang T."/>
            <person name="Xiang C."/>
            <person name="Zhu J.K."/>
            <person name="Oliver M.J."/>
            <person name="He Y."/>
        </authorList>
    </citation>
    <scope>NUCLEOTIDE SEQUENCE [LARGE SCALE GENOMIC DNA]</scope>
    <source>
        <strain evidence="4">cv. XS01</strain>
    </source>
</reference>
<proteinExistence type="predicted"/>
<evidence type="ECO:0000313" key="3">
    <source>
        <dbReference type="EMBL" id="KZV51098.1"/>
    </source>
</evidence>
<dbReference type="AlphaFoldDB" id="A0A2Z7CWJ6"/>
<dbReference type="OrthoDB" id="895200at2759"/>
<organism evidence="3 4">
    <name type="scientific">Dorcoceras hygrometricum</name>
    <dbReference type="NCBI Taxonomy" id="472368"/>
    <lineage>
        <taxon>Eukaryota</taxon>
        <taxon>Viridiplantae</taxon>
        <taxon>Streptophyta</taxon>
        <taxon>Embryophyta</taxon>
        <taxon>Tracheophyta</taxon>
        <taxon>Spermatophyta</taxon>
        <taxon>Magnoliopsida</taxon>
        <taxon>eudicotyledons</taxon>
        <taxon>Gunneridae</taxon>
        <taxon>Pentapetalae</taxon>
        <taxon>asterids</taxon>
        <taxon>lamiids</taxon>
        <taxon>Lamiales</taxon>
        <taxon>Gesneriaceae</taxon>
        <taxon>Didymocarpoideae</taxon>
        <taxon>Trichosporeae</taxon>
        <taxon>Loxocarpinae</taxon>
        <taxon>Dorcoceras</taxon>
    </lineage>
</organism>
<evidence type="ECO:0000256" key="1">
    <source>
        <dbReference type="SAM" id="MobiDB-lite"/>
    </source>
</evidence>
<gene>
    <name evidence="3" type="ORF">F511_01890</name>
</gene>
<evidence type="ECO:0000256" key="2">
    <source>
        <dbReference type="SAM" id="Phobius"/>
    </source>
</evidence>